<organism evidence="12 13">
    <name type="scientific">Anaerobacillus arseniciselenatis</name>
    <dbReference type="NCBI Taxonomy" id="85682"/>
    <lineage>
        <taxon>Bacteria</taxon>
        <taxon>Bacillati</taxon>
        <taxon>Bacillota</taxon>
        <taxon>Bacilli</taxon>
        <taxon>Bacillales</taxon>
        <taxon>Bacillaceae</taxon>
        <taxon>Anaerobacillus</taxon>
    </lineage>
</organism>
<dbReference type="InterPro" id="IPR003838">
    <property type="entry name" value="ABC3_permease_C"/>
</dbReference>
<name>A0A1S2LDZ0_9BACI</name>
<sequence>MKIAVQLAWKIIKEKRKRAFLLAVSTSVAALLLFTSYFFIHSLNTSMTAIDGRLGADVIVVPSGMGMYAGENVLSSSVSKVYLDEKEVMGKLNNIEDIKEISPQLFLHTISTSCCGTDGDFPVIAFDPANDFTLKSFMPGIQQLEADEVVIGVNAGGDRFLYHYDDEIIKEKVKLFFEPFHVKNILFPTGTSADETIFMRLDKARQLIHNVDALAHISSTDLSAIFINTTPHNELFVKQQIERDISGVDVVLGSGLRSKIEKQMLPLKLLSYVMIVVSLLLTLLQVITLFSALIRERQKEIGMLFALGVLKRHVYQLLLCEAAIVSFIGSSIGVLVSLSVLYDRQTLLYMIFQLPLVFPDLKTTLFISFFTVSTITICTIIAALFPLQSFFSREPYEVVREGES</sequence>
<evidence type="ECO:0000256" key="7">
    <source>
        <dbReference type="ARBA" id="ARBA00022989"/>
    </source>
</evidence>
<evidence type="ECO:0000256" key="4">
    <source>
        <dbReference type="ARBA" id="ARBA00016962"/>
    </source>
</evidence>
<keyword evidence="7 10" id="KW-1133">Transmembrane helix</keyword>
<dbReference type="PANTHER" id="PTHR43738:SF2">
    <property type="entry name" value="ABC TRANSPORTER PERMEASE"/>
    <property type="match status" value="1"/>
</dbReference>
<comment type="caution">
    <text evidence="12">The sequence shown here is derived from an EMBL/GenBank/DDBJ whole genome shotgun (WGS) entry which is preliminary data.</text>
</comment>
<dbReference type="RefSeq" id="WP_071314057.1">
    <property type="nucleotide sequence ID" value="NZ_MLQQ01000040.1"/>
</dbReference>
<protein>
    <recommendedName>
        <fullName evidence="4">Putative hemin transport system permease protein HrtB</fullName>
    </recommendedName>
</protein>
<comment type="subcellular location">
    <subcellularLocation>
        <location evidence="1">Cell membrane</location>
        <topology evidence="1">Multi-pass membrane protein</topology>
    </subcellularLocation>
</comment>
<dbReference type="Proteomes" id="UP000180098">
    <property type="component" value="Unassembled WGS sequence"/>
</dbReference>
<dbReference type="EMBL" id="MLQQ01000040">
    <property type="protein sequence ID" value="OIJ10293.1"/>
    <property type="molecule type" value="Genomic_DNA"/>
</dbReference>
<reference evidence="12 13" key="1">
    <citation type="submission" date="2016-10" db="EMBL/GenBank/DDBJ databases">
        <title>Draft genome sequences of four alkaliphilic bacteria belonging to the Anaerobacillus genus.</title>
        <authorList>
            <person name="Bassil N.M."/>
            <person name="Lloyd J.R."/>
        </authorList>
    </citation>
    <scope>NUCLEOTIDE SEQUENCE [LARGE SCALE GENOMIC DNA]</scope>
    <source>
        <strain evidence="12 13">DSM 15340</strain>
    </source>
</reference>
<accession>A0A1S2LDZ0</accession>
<evidence type="ECO:0000259" key="11">
    <source>
        <dbReference type="Pfam" id="PF02687"/>
    </source>
</evidence>
<dbReference type="PANTHER" id="PTHR43738">
    <property type="entry name" value="ABC TRANSPORTER, MEMBRANE PROTEIN"/>
    <property type="match status" value="1"/>
</dbReference>
<evidence type="ECO:0000313" key="12">
    <source>
        <dbReference type="EMBL" id="OIJ10293.1"/>
    </source>
</evidence>
<evidence type="ECO:0000256" key="5">
    <source>
        <dbReference type="ARBA" id="ARBA00022475"/>
    </source>
</evidence>
<evidence type="ECO:0000313" key="13">
    <source>
        <dbReference type="Proteomes" id="UP000180098"/>
    </source>
</evidence>
<comment type="similarity">
    <text evidence="2">Belongs to the ABC-4 integral membrane protein family. HrtB subfamily.</text>
</comment>
<dbReference type="AlphaFoldDB" id="A0A1S2LDZ0"/>
<evidence type="ECO:0000256" key="10">
    <source>
        <dbReference type="SAM" id="Phobius"/>
    </source>
</evidence>
<feature type="transmembrane region" description="Helical" evidence="10">
    <location>
        <begin position="269"/>
        <end position="294"/>
    </location>
</feature>
<dbReference type="OrthoDB" id="6313at2"/>
<evidence type="ECO:0000256" key="8">
    <source>
        <dbReference type="ARBA" id="ARBA00023136"/>
    </source>
</evidence>
<feature type="transmembrane region" description="Helical" evidence="10">
    <location>
        <begin position="20"/>
        <end position="40"/>
    </location>
</feature>
<evidence type="ECO:0000256" key="6">
    <source>
        <dbReference type="ARBA" id="ARBA00022692"/>
    </source>
</evidence>
<keyword evidence="8 10" id="KW-0472">Membrane</keyword>
<comment type="function">
    <text evidence="9">Part of the ABC transporter complex hrt involved in hemin import. Responsible for the translocation of the substrate across the membrane.</text>
</comment>
<comment type="subunit">
    <text evidence="3">The complex is composed of two ATP-binding proteins (HrtA), two transmembrane proteins (HrtB) and a solute-binding protein.</text>
</comment>
<dbReference type="GO" id="GO:0005886">
    <property type="term" value="C:plasma membrane"/>
    <property type="evidence" value="ECO:0007669"/>
    <property type="project" value="UniProtKB-SubCell"/>
</dbReference>
<evidence type="ECO:0000256" key="2">
    <source>
        <dbReference type="ARBA" id="ARBA00008697"/>
    </source>
</evidence>
<keyword evidence="13" id="KW-1185">Reference proteome</keyword>
<feature type="transmembrane region" description="Helical" evidence="10">
    <location>
        <begin position="365"/>
        <end position="387"/>
    </location>
</feature>
<keyword evidence="6 10" id="KW-0812">Transmembrane</keyword>
<proteinExistence type="inferred from homology"/>
<dbReference type="InterPro" id="IPR051125">
    <property type="entry name" value="ABC-4/HrtB_transporter"/>
</dbReference>
<dbReference type="Pfam" id="PF02687">
    <property type="entry name" value="FtsX"/>
    <property type="match status" value="1"/>
</dbReference>
<evidence type="ECO:0000256" key="1">
    <source>
        <dbReference type="ARBA" id="ARBA00004651"/>
    </source>
</evidence>
<feature type="domain" description="ABC3 transporter permease C-terminal" evidence="11">
    <location>
        <begin position="273"/>
        <end position="384"/>
    </location>
</feature>
<feature type="transmembrane region" description="Helical" evidence="10">
    <location>
        <begin position="315"/>
        <end position="342"/>
    </location>
</feature>
<evidence type="ECO:0000256" key="9">
    <source>
        <dbReference type="ARBA" id="ARBA00024973"/>
    </source>
</evidence>
<gene>
    <name evidence="12" type="ORF">BKP35_14445</name>
</gene>
<evidence type="ECO:0000256" key="3">
    <source>
        <dbReference type="ARBA" id="ARBA00011131"/>
    </source>
</evidence>
<keyword evidence="5" id="KW-1003">Cell membrane</keyword>